<dbReference type="InterPro" id="IPR007527">
    <property type="entry name" value="Znf_SWIM"/>
</dbReference>
<dbReference type="KEGG" id="hdf:AArcSl_3163"/>
<protein>
    <submittedName>
        <fullName evidence="4">SWIM zinc finger domain protein</fullName>
    </submittedName>
</protein>
<dbReference type="GeneID" id="37879528"/>
<dbReference type="PROSITE" id="PS50966">
    <property type="entry name" value="ZF_SWIM"/>
    <property type="match status" value="1"/>
</dbReference>
<sequence>MTTPETAESTETPETPETGETVSETATRTSGVSGRTHRALTEEMTVRPLRDGRYVVETDGGTYVVDIDDASCTCPDHAIRREYCKHLRRVAFEIAAESVPAPEERLGACAVCGRELFVPRCESGSYLCEEHRPAVGEVVRDRETGSLLVVVAVTTDRADAVETDEGRIVAEYPTNTGYGDHEPVVRAVYASGLAPDRDVGDLKPYSFPASRIVRLERSHRGPVVSVPENPKSHC</sequence>
<feature type="region of interest" description="Disordered" evidence="2">
    <location>
        <begin position="1"/>
        <end position="45"/>
    </location>
</feature>
<dbReference type="EMBL" id="CP025066">
    <property type="protein sequence ID" value="AUX10770.1"/>
    <property type="molecule type" value="Genomic_DNA"/>
</dbReference>
<dbReference type="Proteomes" id="UP000263012">
    <property type="component" value="Chromosome"/>
</dbReference>
<dbReference type="Pfam" id="PF04434">
    <property type="entry name" value="SWIM"/>
    <property type="match status" value="1"/>
</dbReference>
<keyword evidence="5" id="KW-1185">Reference proteome</keyword>
<evidence type="ECO:0000313" key="4">
    <source>
        <dbReference type="EMBL" id="AUX10770.1"/>
    </source>
</evidence>
<feature type="domain" description="SWIM-type" evidence="3">
    <location>
        <begin position="63"/>
        <end position="95"/>
    </location>
</feature>
<evidence type="ECO:0000256" key="1">
    <source>
        <dbReference type="PROSITE-ProRule" id="PRU00325"/>
    </source>
</evidence>
<gene>
    <name evidence="4" type="ORF">AArcSl_3163</name>
</gene>
<reference evidence="5" key="1">
    <citation type="submission" date="2017-11" db="EMBL/GenBank/DDBJ databases">
        <title>Phenotypic and genomic properties of facultatively anaerobic sulfur-reducing natronoarchaea from hypersaline soda lakes.</title>
        <authorList>
            <person name="Sorokin D.Y."/>
            <person name="Kublanov I.V."/>
            <person name="Roman P."/>
            <person name="Sinninghe Damste J.S."/>
            <person name="Golyshin P.N."/>
            <person name="Rojo D."/>
            <person name="Ciordia S."/>
            <person name="Mena M.D.C."/>
            <person name="Ferrer M."/>
            <person name="Messina E."/>
            <person name="Smedile F."/>
            <person name="La Spada G."/>
            <person name="La Cono V."/>
            <person name="Yakimov M.M."/>
        </authorList>
    </citation>
    <scope>NUCLEOTIDE SEQUENCE [LARGE SCALE GENOMIC DNA]</scope>
    <source>
        <strain evidence="5">AArc-Sl</strain>
    </source>
</reference>
<keyword evidence="1" id="KW-0479">Metal-binding</keyword>
<evidence type="ECO:0000259" key="3">
    <source>
        <dbReference type="PROSITE" id="PS50966"/>
    </source>
</evidence>
<evidence type="ECO:0000313" key="5">
    <source>
        <dbReference type="Proteomes" id="UP000263012"/>
    </source>
</evidence>
<dbReference type="GO" id="GO:0008270">
    <property type="term" value="F:zinc ion binding"/>
    <property type="evidence" value="ECO:0007669"/>
    <property type="project" value="UniProtKB-KW"/>
</dbReference>
<organism evidence="4 5">
    <name type="scientific">Halalkaliarchaeum desulfuricum</name>
    <dbReference type="NCBI Taxonomy" id="2055893"/>
    <lineage>
        <taxon>Archaea</taxon>
        <taxon>Methanobacteriati</taxon>
        <taxon>Methanobacteriota</taxon>
        <taxon>Stenosarchaea group</taxon>
        <taxon>Halobacteria</taxon>
        <taxon>Halobacteriales</taxon>
        <taxon>Haloferacaceae</taxon>
        <taxon>Halalkaliarchaeum</taxon>
    </lineage>
</organism>
<evidence type="ECO:0000256" key="2">
    <source>
        <dbReference type="SAM" id="MobiDB-lite"/>
    </source>
</evidence>
<dbReference type="RefSeq" id="WP_245883300.1">
    <property type="nucleotide sequence ID" value="NZ_CP025066.1"/>
</dbReference>
<keyword evidence="1" id="KW-0863">Zinc-finger</keyword>
<dbReference type="AlphaFoldDB" id="A0A343TNU8"/>
<name>A0A343TNU8_9EURY</name>
<feature type="compositionally biased region" description="Low complexity" evidence="2">
    <location>
        <begin position="1"/>
        <end position="25"/>
    </location>
</feature>
<proteinExistence type="predicted"/>
<keyword evidence="1" id="KW-0862">Zinc</keyword>
<accession>A0A343TNU8</accession>